<dbReference type="Proteomes" id="UP000054703">
    <property type="component" value="Unassembled WGS sequence"/>
</dbReference>
<protein>
    <submittedName>
        <fullName evidence="1">Uncharacterized protein</fullName>
    </submittedName>
</protein>
<proteinExistence type="predicted"/>
<gene>
    <name evidence="1" type="ORF">Lsan_1841</name>
</gene>
<dbReference type="EMBL" id="LNYU01000041">
    <property type="protein sequence ID" value="KTD61340.1"/>
    <property type="molecule type" value="Genomic_DNA"/>
</dbReference>
<evidence type="ECO:0000313" key="2">
    <source>
        <dbReference type="Proteomes" id="UP000054703"/>
    </source>
</evidence>
<keyword evidence="2" id="KW-1185">Reference proteome</keyword>
<evidence type="ECO:0000313" key="1">
    <source>
        <dbReference type="EMBL" id="KTD61340.1"/>
    </source>
</evidence>
<organism evidence="1 2">
    <name type="scientific">Legionella santicrucis</name>
    <dbReference type="NCBI Taxonomy" id="45074"/>
    <lineage>
        <taxon>Bacteria</taxon>
        <taxon>Pseudomonadati</taxon>
        <taxon>Pseudomonadota</taxon>
        <taxon>Gammaproteobacteria</taxon>
        <taxon>Legionellales</taxon>
        <taxon>Legionellaceae</taxon>
        <taxon>Legionella</taxon>
    </lineage>
</organism>
<accession>A0A0W0YWT7</accession>
<comment type="caution">
    <text evidence="1">The sequence shown here is derived from an EMBL/GenBank/DDBJ whole genome shotgun (WGS) entry which is preliminary data.</text>
</comment>
<reference evidence="1 2" key="1">
    <citation type="submission" date="2015-11" db="EMBL/GenBank/DDBJ databases">
        <title>Genomic analysis of 38 Legionella species identifies large and diverse effector repertoires.</title>
        <authorList>
            <person name="Burstein D."/>
            <person name="Amaro F."/>
            <person name="Zusman T."/>
            <person name="Lifshitz Z."/>
            <person name="Cohen O."/>
            <person name="Gilbert J.A."/>
            <person name="Pupko T."/>
            <person name="Shuman H.A."/>
            <person name="Segal G."/>
        </authorList>
    </citation>
    <scope>NUCLEOTIDE SEQUENCE [LARGE SCALE GENOMIC DNA]</scope>
    <source>
        <strain evidence="1 2">SC-63-C7</strain>
    </source>
</reference>
<sequence length="106" mass="11826">MALLSTTLATATDLNVFRTAVLITVNPILDAIILTLKNYLEEDSANKYKSAEEIKFETKSQLSLEHFNSMKTKVNSLGFFSVETASSFAKQMQEDVTVLNQKMSNI</sequence>
<dbReference type="PATRIC" id="fig|45074.5.peg.1965"/>
<dbReference type="AlphaFoldDB" id="A0A0W0YWT7"/>
<name>A0A0W0YWT7_9GAMM</name>